<dbReference type="Proteomes" id="UP000271241">
    <property type="component" value="Unassembled WGS sequence"/>
</dbReference>
<protein>
    <submittedName>
        <fullName evidence="1">Uncharacterized protein</fullName>
    </submittedName>
</protein>
<accession>A0A4P9XN28</accession>
<gene>
    <name evidence="1" type="ORF">THASP1DRAFT_24510</name>
</gene>
<evidence type="ECO:0000313" key="2">
    <source>
        <dbReference type="Proteomes" id="UP000271241"/>
    </source>
</evidence>
<organism evidence="1 2">
    <name type="scientific">Thamnocephalis sphaerospora</name>
    <dbReference type="NCBI Taxonomy" id="78915"/>
    <lineage>
        <taxon>Eukaryota</taxon>
        <taxon>Fungi</taxon>
        <taxon>Fungi incertae sedis</taxon>
        <taxon>Zoopagomycota</taxon>
        <taxon>Zoopagomycotina</taxon>
        <taxon>Zoopagomycetes</taxon>
        <taxon>Zoopagales</taxon>
        <taxon>Sigmoideomycetaceae</taxon>
        <taxon>Thamnocephalis</taxon>
    </lineage>
</organism>
<reference evidence="2" key="1">
    <citation type="journal article" date="2018" name="Nat. Microbiol.">
        <title>Leveraging single-cell genomics to expand the fungal tree of life.</title>
        <authorList>
            <person name="Ahrendt S.R."/>
            <person name="Quandt C.A."/>
            <person name="Ciobanu D."/>
            <person name="Clum A."/>
            <person name="Salamov A."/>
            <person name="Andreopoulos B."/>
            <person name="Cheng J.F."/>
            <person name="Woyke T."/>
            <person name="Pelin A."/>
            <person name="Henrissat B."/>
            <person name="Reynolds N.K."/>
            <person name="Benny G.L."/>
            <person name="Smith M.E."/>
            <person name="James T.Y."/>
            <person name="Grigoriev I.V."/>
        </authorList>
    </citation>
    <scope>NUCLEOTIDE SEQUENCE [LARGE SCALE GENOMIC DNA]</scope>
    <source>
        <strain evidence="2">RSA 1356</strain>
    </source>
</reference>
<dbReference type="AlphaFoldDB" id="A0A4P9XN28"/>
<dbReference type="EMBL" id="KZ992735">
    <property type="protein sequence ID" value="RKP07328.1"/>
    <property type="molecule type" value="Genomic_DNA"/>
</dbReference>
<evidence type="ECO:0000313" key="1">
    <source>
        <dbReference type="EMBL" id="RKP07328.1"/>
    </source>
</evidence>
<keyword evidence="2" id="KW-1185">Reference proteome</keyword>
<sequence>MCTGAHCKSRGGQGRVNCAPVFDVTYKSHTVITKLSQSECLPSASECQDHQTTHPDALSHIGASLQNVFHLQWAQQVKEGVAEVHGWIQSGVEKTGLDQLVDAETVGDRLAEARSWIQSGVEKAGVDQLIDAEAIGDRLAEASTWIQNSAVKAGVSQLIDSKAIGDRLAEARDLIQSGVEKAGLDQLIDAEAVSGRLAEARAWIQNSAERTGIDQLIDAETIGNRLAEARGWIQSGVERTGLHEISAKRVQQSFDGLSDWIQNWASQAKAHGFTHGKHARSFFKRLFHQMLGWVKAFGAYSPISMKDMRNWATGLLTMIGMQHVIDVQGVNDFFARAHGWVRNWNREYRMKRFAVMQDIEDKLSRARRSALDWTGKNIPRGLAKVREITESIQRMQTWILSRIRGVDVSSYTRALGINVVVSRLFDWVLNWHRNQKAKWAARASEVASSLARVLGWLRGKISEAKQNAYAFTQLPVPAQKMLQSILAMIVVQQYRTDTRGMAWMAMDLLCMIDPGWCTYGTRRVLGDLLLSPEFTHMCNDIKRLFSIILDYLQNGTDIKLMANESWPLLVRSFHHLIAAIGKAAQRNFLPMTRIFVRRVIRNYFADSHCH</sequence>
<name>A0A4P9XN28_9FUNG</name>
<proteinExistence type="predicted"/>